<proteinExistence type="inferred from homology"/>
<dbReference type="PIRSF" id="PIRSF015892">
    <property type="entry name" value="N-myristl_transf"/>
    <property type="match status" value="1"/>
</dbReference>
<evidence type="ECO:0000313" key="9">
    <source>
        <dbReference type="EMBL" id="EDO08639.1"/>
    </source>
</evidence>
<dbReference type="KEGG" id="bbo:BBOV_III010870"/>
<name>A7AQ05_BABBO</name>
<sequence length="440" mass="50363">MSLEESQKNIVDALSQNLGNLKLKAETNSETSSLSAKSLLDIISDATNKPQVNDGNHVFWNTQPVLRFSEDVSSDEIGPIDATSSVSKIPTRPYLLPDAFEWVDIDINDETHLTQLYTLLNENYVEDGECMFRFDYKPAFLQWAMTPPGYKKNWHVGVRVRSSKRLVGFISGVAANIKVLGTSLKAAEINFLCVHKQLRSKRLAPVLIKEVTRRINLCDIWQAVYTAGVLIPRPVATCRYWHRPLDIRKLVTAQFSTIGNRMTISRAQRLYKLPVINDDFSMRPMEPRDIEGVTKLLNSYLTSYKIHQVFTDEEVNHAFLPKKDIVYTYVKCSEEGMVTDILSFYCLESSVINNPRVSHIRAAYSYYNVATTVSFKNLMQKALHFAHEHSFDVFNALDLMENSSILEDLKFGEGDGGLHYYIYNWRVTNVSFQYYDISFL</sequence>
<dbReference type="EC" id="2.3.1.97" evidence="2 5"/>
<comment type="function">
    <text evidence="5">Adds a myristoyl group to the N-terminal glycine residue of certain cellular proteins.</text>
</comment>
<dbReference type="GO" id="GO:0004379">
    <property type="term" value="F:glycylpeptide N-tetradecanoyltransferase activity"/>
    <property type="evidence" value="ECO:0007669"/>
    <property type="project" value="UniProtKB-EC"/>
</dbReference>
<evidence type="ECO:0000256" key="2">
    <source>
        <dbReference type="ARBA" id="ARBA00012923"/>
    </source>
</evidence>
<dbReference type="VEuPathDB" id="PiroplasmaDB:BBOV_III010870"/>
<dbReference type="FunFam" id="3.40.630.170:FF:000003">
    <property type="entry name" value="Glycylpeptide N-tetradecanoyltransferase"/>
    <property type="match status" value="1"/>
</dbReference>
<keyword evidence="10" id="KW-1185">Reference proteome</keyword>
<dbReference type="InterPro" id="IPR022676">
    <property type="entry name" value="NMT_N"/>
</dbReference>
<dbReference type="eggNOG" id="KOG2779">
    <property type="taxonomic scope" value="Eukaryota"/>
</dbReference>
<dbReference type="PROSITE" id="PS00976">
    <property type="entry name" value="NMT_2"/>
    <property type="match status" value="1"/>
</dbReference>
<dbReference type="Gene3D" id="3.40.630.170">
    <property type="match status" value="1"/>
</dbReference>
<keyword evidence="4 5" id="KW-0012">Acyltransferase</keyword>
<dbReference type="InterPro" id="IPR000903">
    <property type="entry name" value="NMT"/>
</dbReference>
<dbReference type="InterPro" id="IPR022677">
    <property type="entry name" value="NMT_C"/>
</dbReference>
<comment type="catalytic activity">
    <reaction evidence="5">
        <text>N-terminal glycyl-[protein] + tetradecanoyl-CoA = N-tetradecanoylglycyl-[protein] + CoA + H(+)</text>
        <dbReference type="Rhea" id="RHEA:15521"/>
        <dbReference type="Rhea" id="RHEA-COMP:12666"/>
        <dbReference type="Rhea" id="RHEA-COMP:12667"/>
        <dbReference type="ChEBI" id="CHEBI:15378"/>
        <dbReference type="ChEBI" id="CHEBI:57287"/>
        <dbReference type="ChEBI" id="CHEBI:57385"/>
        <dbReference type="ChEBI" id="CHEBI:64723"/>
        <dbReference type="ChEBI" id="CHEBI:133050"/>
        <dbReference type="EC" id="2.3.1.97"/>
    </reaction>
</comment>
<dbReference type="AlphaFoldDB" id="A7AQ05"/>
<dbReference type="InParanoid" id="A7AQ05"/>
<dbReference type="GeneID" id="5480467"/>
<evidence type="ECO:0000313" key="10">
    <source>
        <dbReference type="Proteomes" id="UP000002173"/>
    </source>
</evidence>
<protein>
    <recommendedName>
        <fullName evidence="2 5">Glycylpeptide N-tetradecanoyltransferase</fullName>
        <ecNumber evidence="2 5">2.3.1.97</ecNumber>
    </recommendedName>
</protein>
<reference evidence="9 10" key="1">
    <citation type="journal article" date="2007" name="PLoS Pathog.">
        <title>Genome sequence of Babesia bovis and comparative analysis of apicomplexan hemoprotozoa.</title>
        <authorList>
            <person name="Brayton K.A."/>
            <person name="Lau A.O.T."/>
            <person name="Herndon D.R."/>
            <person name="Hannick L."/>
            <person name="Kappmeyer L.S."/>
            <person name="Berens S.J."/>
            <person name="Bidwell S.L."/>
            <person name="Brown W.C."/>
            <person name="Crabtree J."/>
            <person name="Fadrosh D."/>
            <person name="Feldblum T."/>
            <person name="Forberger H.A."/>
            <person name="Haas B.J."/>
            <person name="Howell J.M."/>
            <person name="Khouri H."/>
            <person name="Koo H."/>
            <person name="Mann D.J."/>
            <person name="Norimine J."/>
            <person name="Paulsen I.T."/>
            <person name="Radune D."/>
            <person name="Ren Q."/>
            <person name="Smith R.K. Jr."/>
            <person name="Suarez C.E."/>
            <person name="White O."/>
            <person name="Wortman J.R."/>
            <person name="Knowles D.P. Jr."/>
            <person name="McElwain T.F."/>
            <person name="Nene V.M."/>
        </authorList>
    </citation>
    <scope>NUCLEOTIDE SEQUENCE [LARGE SCALE GENOMIC DNA]</scope>
    <source>
        <strain evidence="9">T2Bo</strain>
    </source>
</reference>
<dbReference type="SUPFAM" id="SSF55729">
    <property type="entry name" value="Acyl-CoA N-acyltransferases (Nat)"/>
    <property type="match status" value="2"/>
</dbReference>
<evidence type="ECO:0000256" key="6">
    <source>
        <dbReference type="RuleBase" id="RU004178"/>
    </source>
</evidence>
<organism evidence="9 10">
    <name type="scientific">Babesia bovis</name>
    <dbReference type="NCBI Taxonomy" id="5865"/>
    <lineage>
        <taxon>Eukaryota</taxon>
        <taxon>Sar</taxon>
        <taxon>Alveolata</taxon>
        <taxon>Apicomplexa</taxon>
        <taxon>Aconoidasida</taxon>
        <taxon>Piroplasmida</taxon>
        <taxon>Babesiidae</taxon>
        <taxon>Babesia</taxon>
    </lineage>
</organism>
<dbReference type="InterPro" id="IPR022678">
    <property type="entry name" value="NMT_CS"/>
</dbReference>
<accession>A7AQ05</accession>
<dbReference type="InterPro" id="IPR016181">
    <property type="entry name" value="Acyl_CoA_acyltransferase"/>
</dbReference>
<evidence type="ECO:0000259" key="7">
    <source>
        <dbReference type="Pfam" id="PF01233"/>
    </source>
</evidence>
<feature type="domain" description="Glycylpeptide N-tetradecanoyltransferase C-terminal" evidence="8">
    <location>
        <begin position="254"/>
        <end position="430"/>
    </location>
</feature>
<keyword evidence="3 5" id="KW-0808">Transferase</keyword>
<dbReference type="Pfam" id="PF01233">
    <property type="entry name" value="NMT"/>
    <property type="match status" value="1"/>
</dbReference>
<comment type="caution">
    <text evidence="9">The sequence shown here is derived from an EMBL/GenBank/DDBJ whole genome shotgun (WGS) entry which is preliminary data.</text>
</comment>
<evidence type="ECO:0000259" key="8">
    <source>
        <dbReference type="Pfam" id="PF02799"/>
    </source>
</evidence>
<dbReference type="PROSITE" id="PS00975">
    <property type="entry name" value="NMT_1"/>
    <property type="match status" value="1"/>
</dbReference>
<evidence type="ECO:0000256" key="3">
    <source>
        <dbReference type="ARBA" id="ARBA00022679"/>
    </source>
</evidence>
<gene>
    <name evidence="9" type="ORF">BBOV_III010870</name>
</gene>
<dbReference type="Proteomes" id="UP000002173">
    <property type="component" value="Chromosome 3"/>
</dbReference>
<dbReference type="PANTHER" id="PTHR11377:SF5">
    <property type="entry name" value="GLYCYLPEPTIDE N-TETRADECANOYLTRANSFERASE"/>
    <property type="match status" value="1"/>
</dbReference>
<comment type="similarity">
    <text evidence="1 6">Belongs to the NMT family.</text>
</comment>
<dbReference type="PANTHER" id="PTHR11377">
    <property type="entry name" value="N-MYRISTOYL TRANSFERASE"/>
    <property type="match status" value="1"/>
</dbReference>
<dbReference type="GO" id="GO:0005737">
    <property type="term" value="C:cytoplasm"/>
    <property type="evidence" value="ECO:0007669"/>
    <property type="project" value="TreeGrafter"/>
</dbReference>
<evidence type="ECO:0000256" key="1">
    <source>
        <dbReference type="ARBA" id="ARBA00009469"/>
    </source>
</evidence>
<dbReference type="STRING" id="5865.A7AQ05"/>
<dbReference type="OMA" id="GWKRDWH"/>
<dbReference type="Pfam" id="PF02799">
    <property type="entry name" value="NMT_C"/>
    <property type="match status" value="1"/>
</dbReference>
<dbReference type="FunFam" id="3.40.630.30:FF:000042">
    <property type="entry name" value="Glycylpeptide N-tetradecanoyltransferase"/>
    <property type="match status" value="1"/>
</dbReference>
<feature type="domain" description="Glycylpeptide N-tetradecanoyltransferase N-terminal" evidence="7">
    <location>
        <begin position="79"/>
        <end position="238"/>
    </location>
</feature>
<evidence type="ECO:0000256" key="4">
    <source>
        <dbReference type="ARBA" id="ARBA00023315"/>
    </source>
</evidence>
<dbReference type="EMBL" id="AAXT01000001">
    <property type="protein sequence ID" value="EDO08639.1"/>
    <property type="molecule type" value="Genomic_DNA"/>
</dbReference>
<evidence type="ECO:0000256" key="5">
    <source>
        <dbReference type="RuleBase" id="RU000586"/>
    </source>
</evidence>